<evidence type="ECO:0000313" key="9">
    <source>
        <dbReference type="EMBL" id="PSL33942.1"/>
    </source>
</evidence>
<dbReference type="OrthoDB" id="9768177at2"/>
<dbReference type="InterPro" id="IPR008969">
    <property type="entry name" value="CarboxyPept-like_regulatory"/>
</dbReference>
<keyword evidence="5 7" id="KW-0472">Membrane</keyword>
<dbReference type="InterPro" id="IPR012910">
    <property type="entry name" value="Plug_dom"/>
</dbReference>
<evidence type="ECO:0000256" key="6">
    <source>
        <dbReference type="ARBA" id="ARBA00023237"/>
    </source>
</evidence>
<comment type="caution">
    <text evidence="9">The sequence shown here is derived from an EMBL/GenBank/DDBJ whole genome shotgun (WGS) entry which is preliminary data.</text>
</comment>
<evidence type="ECO:0000256" key="5">
    <source>
        <dbReference type="ARBA" id="ARBA00023136"/>
    </source>
</evidence>
<dbReference type="Proteomes" id="UP000241964">
    <property type="component" value="Unassembled WGS sequence"/>
</dbReference>
<dbReference type="InterPro" id="IPR011662">
    <property type="entry name" value="Secretin/TonB_short_N"/>
</dbReference>
<dbReference type="InterPro" id="IPR037066">
    <property type="entry name" value="Plug_dom_sf"/>
</dbReference>
<comment type="subcellular location">
    <subcellularLocation>
        <location evidence="1 7">Cell outer membrane</location>
        <topology evidence="1 7">Multi-pass membrane protein</topology>
    </subcellularLocation>
</comment>
<dbReference type="SMART" id="SM00965">
    <property type="entry name" value="STN"/>
    <property type="match status" value="1"/>
</dbReference>
<keyword evidence="4 7" id="KW-0812">Transmembrane</keyword>
<dbReference type="PROSITE" id="PS52016">
    <property type="entry name" value="TONB_DEPENDENT_REC_3"/>
    <property type="match status" value="1"/>
</dbReference>
<dbReference type="NCBIfam" id="TIGR04056">
    <property type="entry name" value="OMP_RagA_SusC"/>
    <property type="match status" value="1"/>
</dbReference>
<evidence type="ECO:0000256" key="1">
    <source>
        <dbReference type="ARBA" id="ARBA00004571"/>
    </source>
</evidence>
<keyword evidence="3 7" id="KW-1134">Transmembrane beta strand</keyword>
<sequence length="1149" mass="127125">MKKTLTAKRLLCQLLMKSLQQIVLLIVVAQLAMAGPLAGQNLLEKRVTLNLNRATLGSALQQLEKTAEIKFSYNSRMLPLKFTVSLNAQNEPLAAVLDKLLLPNKISYKQVSNRIVLRTQPEVINAVEPALSPNAPKYATVVEDRSLVGKVTGEKGEGLPGINIVIKGSQRGAVTNTDGSYSLLVPDGPQTVVFSSVGYISQEIVVSAERTALDVAMKVDEKALEEVVVVGYGTQKKVNLTGSVATVNVGNMQSRQVSNSLAALQGQVTGLRISQGTGMPGRESVSLQLRGASSWGTNTSPLVLVDGVVGSLDVLPMSDIESISVLKDAASASIYGARAANGVILVTTKQGKKGKPALTYNMSLRTQSPTGVPNQIWNSGQYMELFNKAVARNAVSAVPFPQSLIDKYKDPNRNKDMFPDYNWADAVWKSAPMQEHNVGVNGGSDAFKYNMSAGIIDQKGVLMGHNYKRFNGLANLSTTINKYITVGTNVSYMKGNSVSPYYENQNFVLMTMTQAPLVKPYLPDGSGRYTDKAVPTGVGGTQNNRNPFWIANETYRDYEDWQANVQGWLDVNFLQTEKMGLKWSSKYASRFAEQFRNIYHYGADAYYYLPESEYATGGANVYQKGTPFGPEALGVTNGNYRTLLSTFYSSVNWNWNPDRQDISLMVGYSQEEQKYRWLGGTRSVFPVKNMYELDGMGPLNQTTTGGLTEWAFQSLFGRATYAFAQKYLVEANFRYDGTSRIYKDSRWGFFPSASAAWRISEEAFIRDRANWIDNLKLRASYGLLGNANIGEYPWQETYVTTTYAFNEALNQGVQQNAYRNRELKWEETKTADIGLDFSLKNELIYGTIDWYNKSTTGILAGAIIPASAGMSAPTINYGALRNYGVEVELGHKGKVGAVEYGINAQVSANRNKVVKFPAPAYSNRIIKEGLPYQDYYLYEYTGLFKSEEELKAVVTPGNPQLGDIKFKDQNNDGKIDGDDRIRVKGAYPGFIYSFGGNVRWKNFDLAFFFQGVEGQKVRTFFFGEDPFSQGSSPHPKFLNAYDPVTNPNSDIPAIYGWGYAPMTGGTAQNSTYFLKDASYLRLKNLQIGYTIPASVTKKVGINHLKVFVTGDNILTFTKYPDLDPERAGDGWHAQYPQLKVYSVGLNLRF</sequence>
<dbReference type="Gene3D" id="2.60.40.1120">
    <property type="entry name" value="Carboxypeptidase-like, regulatory domain"/>
    <property type="match status" value="1"/>
</dbReference>
<dbReference type="SUPFAM" id="SSF49464">
    <property type="entry name" value="Carboxypeptidase regulatory domain-like"/>
    <property type="match status" value="1"/>
</dbReference>
<evidence type="ECO:0000256" key="3">
    <source>
        <dbReference type="ARBA" id="ARBA00022452"/>
    </source>
</evidence>
<dbReference type="Pfam" id="PF07660">
    <property type="entry name" value="STN"/>
    <property type="match status" value="1"/>
</dbReference>
<organism evidence="9 10">
    <name type="scientific">Dyadobacter jiangsuensis</name>
    <dbReference type="NCBI Taxonomy" id="1591085"/>
    <lineage>
        <taxon>Bacteria</taxon>
        <taxon>Pseudomonadati</taxon>
        <taxon>Bacteroidota</taxon>
        <taxon>Cytophagia</taxon>
        <taxon>Cytophagales</taxon>
        <taxon>Spirosomataceae</taxon>
        <taxon>Dyadobacter</taxon>
    </lineage>
</organism>
<dbReference type="Pfam" id="PF13715">
    <property type="entry name" value="CarbopepD_reg_2"/>
    <property type="match status" value="1"/>
</dbReference>
<dbReference type="InterPro" id="IPR023996">
    <property type="entry name" value="TonB-dep_OMP_SusC/RagA"/>
</dbReference>
<gene>
    <name evidence="9" type="ORF">CLV60_101311</name>
</gene>
<dbReference type="InterPro" id="IPR039426">
    <property type="entry name" value="TonB-dep_rcpt-like"/>
</dbReference>
<keyword evidence="2 7" id="KW-0813">Transport</keyword>
<dbReference type="InterPro" id="IPR023997">
    <property type="entry name" value="TonB-dep_OMP_SusC/RagA_CS"/>
</dbReference>
<evidence type="ECO:0000313" key="10">
    <source>
        <dbReference type="Proteomes" id="UP000241964"/>
    </source>
</evidence>
<accession>A0A2P8GIZ0</accession>
<comment type="similarity">
    <text evidence="7">Belongs to the TonB-dependent receptor family.</text>
</comment>
<evidence type="ECO:0000256" key="7">
    <source>
        <dbReference type="PROSITE-ProRule" id="PRU01360"/>
    </source>
</evidence>
<keyword evidence="10" id="KW-1185">Reference proteome</keyword>
<dbReference type="InterPro" id="IPR036942">
    <property type="entry name" value="Beta-barrel_TonB_sf"/>
</dbReference>
<dbReference type="Gene3D" id="2.40.170.20">
    <property type="entry name" value="TonB-dependent receptor, beta-barrel domain"/>
    <property type="match status" value="1"/>
</dbReference>
<keyword evidence="6 7" id="KW-0998">Cell outer membrane</keyword>
<dbReference type="Gene3D" id="2.170.130.10">
    <property type="entry name" value="TonB-dependent receptor, plug domain"/>
    <property type="match status" value="1"/>
</dbReference>
<dbReference type="GO" id="GO:0009279">
    <property type="term" value="C:cell outer membrane"/>
    <property type="evidence" value="ECO:0007669"/>
    <property type="project" value="UniProtKB-SubCell"/>
</dbReference>
<dbReference type="SUPFAM" id="SSF56935">
    <property type="entry name" value="Porins"/>
    <property type="match status" value="1"/>
</dbReference>
<reference evidence="9 10" key="1">
    <citation type="submission" date="2018-03" db="EMBL/GenBank/DDBJ databases">
        <title>Genomic Encyclopedia of Archaeal and Bacterial Type Strains, Phase II (KMG-II): from individual species to whole genera.</title>
        <authorList>
            <person name="Goeker M."/>
        </authorList>
    </citation>
    <scope>NUCLEOTIDE SEQUENCE [LARGE SCALE GENOMIC DNA]</scope>
    <source>
        <strain evidence="9 10">DSM 29057</strain>
    </source>
</reference>
<proteinExistence type="inferred from homology"/>
<dbReference type="FunFam" id="2.170.130.10:FF:000003">
    <property type="entry name" value="SusC/RagA family TonB-linked outer membrane protein"/>
    <property type="match status" value="1"/>
</dbReference>
<evidence type="ECO:0000256" key="2">
    <source>
        <dbReference type="ARBA" id="ARBA00022448"/>
    </source>
</evidence>
<evidence type="ECO:0000259" key="8">
    <source>
        <dbReference type="SMART" id="SM00965"/>
    </source>
</evidence>
<feature type="domain" description="Secretin/TonB short N-terminal" evidence="8">
    <location>
        <begin position="69"/>
        <end position="120"/>
    </location>
</feature>
<dbReference type="NCBIfam" id="TIGR04057">
    <property type="entry name" value="SusC_RagA_signa"/>
    <property type="match status" value="1"/>
</dbReference>
<dbReference type="EMBL" id="PYAS01000001">
    <property type="protein sequence ID" value="PSL33942.1"/>
    <property type="molecule type" value="Genomic_DNA"/>
</dbReference>
<dbReference type="AlphaFoldDB" id="A0A2P8GIZ0"/>
<protein>
    <submittedName>
        <fullName evidence="9">TonB-linked SusC/RagA family outer membrane protein</fullName>
    </submittedName>
</protein>
<name>A0A2P8GIZ0_9BACT</name>
<dbReference type="Pfam" id="PF07715">
    <property type="entry name" value="Plug"/>
    <property type="match status" value="1"/>
</dbReference>
<evidence type="ECO:0000256" key="4">
    <source>
        <dbReference type="ARBA" id="ARBA00022692"/>
    </source>
</evidence>